<dbReference type="Proteomes" id="UP000289886">
    <property type="component" value="Unassembled WGS sequence"/>
</dbReference>
<name>A0A444V059_ACIRT</name>
<keyword evidence="3" id="KW-0472">Membrane</keyword>
<dbReference type="GO" id="GO:0006891">
    <property type="term" value="P:intra-Golgi vesicle-mediated transport"/>
    <property type="evidence" value="ECO:0007669"/>
    <property type="project" value="InterPro"/>
</dbReference>
<comment type="caution">
    <text evidence="5">The sequence shown here is derived from an EMBL/GenBank/DDBJ whole genome shotgun (WGS) entry which is preliminary data.</text>
</comment>
<dbReference type="PANTHER" id="PTHR14043">
    <property type="entry name" value="CCAAT DISPLACEMENT PROTEIN-RELATED"/>
    <property type="match status" value="1"/>
</dbReference>
<sequence>MTSLQRPDAEAELPQGQMDSLLSIISSQRERLRARNQELEAESRSVQHTMQALQSELDSLRADNIKLYEKIKFLQSYPGRAGSSDDTVMRYSSQYEERLDPFASFSKRERQRRYLSLSPWDKATLSMGRVILSNKVARTIAFFYTILLHCLVFLVSDPSDRLSQGAWQHTEG</sequence>
<feature type="transmembrane region" description="Helical" evidence="3">
    <location>
        <begin position="136"/>
        <end position="155"/>
    </location>
</feature>
<feature type="domain" description="CASP C-terminal" evidence="4">
    <location>
        <begin position="17"/>
        <end position="155"/>
    </location>
</feature>
<dbReference type="GO" id="GO:0000981">
    <property type="term" value="F:DNA-binding transcription factor activity, RNA polymerase II-specific"/>
    <property type="evidence" value="ECO:0007669"/>
    <property type="project" value="TreeGrafter"/>
</dbReference>
<dbReference type="GO" id="GO:0000977">
    <property type="term" value="F:RNA polymerase II transcription regulatory region sequence-specific DNA binding"/>
    <property type="evidence" value="ECO:0007669"/>
    <property type="project" value="TreeGrafter"/>
</dbReference>
<dbReference type="AlphaFoldDB" id="A0A444V059"/>
<keyword evidence="3" id="KW-0812">Transmembrane</keyword>
<gene>
    <name evidence="5" type="ORF">EOD39_18659</name>
</gene>
<evidence type="ECO:0000259" key="4">
    <source>
        <dbReference type="Pfam" id="PF08172"/>
    </source>
</evidence>
<dbReference type="GO" id="GO:0000139">
    <property type="term" value="C:Golgi membrane"/>
    <property type="evidence" value="ECO:0007669"/>
    <property type="project" value="InterPro"/>
</dbReference>
<proteinExistence type="predicted"/>
<accession>A0A444V059</accession>
<evidence type="ECO:0000313" key="5">
    <source>
        <dbReference type="EMBL" id="RXM93833.1"/>
    </source>
</evidence>
<evidence type="ECO:0000313" key="6">
    <source>
        <dbReference type="Proteomes" id="UP000289886"/>
    </source>
</evidence>
<dbReference type="InterPro" id="IPR012955">
    <property type="entry name" value="CASP_C"/>
</dbReference>
<dbReference type="GO" id="GO:0005634">
    <property type="term" value="C:nucleus"/>
    <property type="evidence" value="ECO:0007669"/>
    <property type="project" value="TreeGrafter"/>
</dbReference>
<reference evidence="5 6" key="1">
    <citation type="submission" date="2019-01" db="EMBL/GenBank/DDBJ databases">
        <title>Draft Genome and Complete Hox-Cluster Characterization of the Sterlet Sturgeon (Acipenser ruthenus).</title>
        <authorList>
            <person name="Wei Q."/>
        </authorList>
    </citation>
    <scope>NUCLEOTIDE SEQUENCE [LARGE SCALE GENOMIC DNA]</scope>
    <source>
        <strain evidence="5">WHYD16114868_AA</strain>
        <tissue evidence="5">Blood</tissue>
    </source>
</reference>
<protein>
    <submittedName>
        <fullName evidence="5">Protein CASP</fullName>
    </submittedName>
</protein>
<dbReference type="EMBL" id="SCEB01004068">
    <property type="protein sequence ID" value="RXM93833.1"/>
    <property type="molecule type" value="Genomic_DNA"/>
</dbReference>
<organism evidence="5 6">
    <name type="scientific">Acipenser ruthenus</name>
    <name type="common">Sterlet sturgeon</name>
    <dbReference type="NCBI Taxonomy" id="7906"/>
    <lineage>
        <taxon>Eukaryota</taxon>
        <taxon>Metazoa</taxon>
        <taxon>Chordata</taxon>
        <taxon>Craniata</taxon>
        <taxon>Vertebrata</taxon>
        <taxon>Euteleostomi</taxon>
        <taxon>Actinopterygii</taxon>
        <taxon>Chondrostei</taxon>
        <taxon>Acipenseriformes</taxon>
        <taxon>Acipenseridae</taxon>
        <taxon>Acipenser</taxon>
    </lineage>
</organism>
<feature type="coiled-coil region" evidence="2">
    <location>
        <begin position="22"/>
        <end position="70"/>
    </location>
</feature>
<evidence type="ECO:0000256" key="3">
    <source>
        <dbReference type="SAM" id="Phobius"/>
    </source>
</evidence>
<keyword evidence="6" id="KW-1185">Reference proteome</keyword>
<dbReference type="Pfam" id="PF08172">
    <property type="entry name" value="CASP_C"/>
    <property type="match status" value="1"/>
</dbReference>
<keyword evidence="3" id="KW-1133">Transmembrane helix</keyword>
<evidence type="ECO:0000256" key="2">
    <source>
        <dbReference type="SAM" id="Coils"/>
    </source>
</evidence>
<evidence type="ECO:0000256" key="1">
    <source>
        <dbReference type="ARBA" id="ARBA00023054"/>
    </source>
</evidence>
<dbReference type="PANTHER" id="PTHR14043:SF15">
    <property type="entry name" value="PROTEIN CASP"/>
    <property type="match status" value="1"/>
</dbReference>
<keyword evidence="1 2" id="KW-0175">Coiled coil</keyword>